<dbReference type="RefSeq" id="WP_006741081.1">
    <property type="nucleotide sequence ID" value="NC_013457.1"/>
</dbReference>
<dbReference type="Gene3D" id="2.70.70.10">
    <property type="entry name" value="Glucose Permease (Domain IIA)"/>
    <property type="match status" value="1"/>
</dbReference>
<reference evidence="2" key="1">
    <citation type="submission" date="2006-10" db="EMBL/GenBank/DDBJ databases">
        <authorList>
            <person name="Heidelberg J."/>
            <person name="Sebastian Y."/>
        </authorList>
    </citation>
    <scope>NUCLEOTIDE SEQUENCE [LARGE SCALE GENOMIC DNA]</scope>
    <source>
        <strain evidence="2">EX25</strain>
    </source>
</reference>
<protein>
    <recommendedName>
        <fullName evidence="3">Chitinase</fullName>
    </recommendedName>
</protein>
<dbReference type="InterPro" id="IPR023346">
    <property type="entry name" value="Lysozyme-like_dom_sf"/>
</dbReference>
<organism evidence="1 2">
    <name type="scientific">Vibrio antiquarius (strain Ex25)</name>
    <dbReference type="NCBI Taxonomy" id="150340"/>
    <lineage>
        <taxon>Bacteria</taxon>
        <taxon>Pseudomonadati</taxon>
        <taxon>Pseudomonadota</taxon>
        <taxon>Gammaproteobacteria</taxon>
        <taxon>Vibrionales</taxon>
        <taxon>Vibrionaceae</taxon>
        <taxon>Vibrio</taxon>
        <taxon>Vibrio diabolicus subgroup</taxon>
    </lineage>
</organism>
<dbReference type="InterPro" id="IPR011055">
    <property type="entry name" value="Dup_hybrid_motif"/>
</dbReference>
<name>A0ABM9WYZ2_VIBAE</name>
<dbReference type="SUPFAM" id="SSF53955">
    <property type="entry name" value="Lysozyme-like"/>
    <property type="match status" value="1"/>
</dbReference>
<dbReference type="GeneID" id="45029160"/>
<proteinExistence type="predicted"/>
<keyword evidence="2" id="KW-1185">Reference proteome</keyword>
<evidence type="ECO:0000313" key="1">
    <source>
        <dbReference type="EMBL" id="EDN58550.1"/>
    </source>
</evidence>
<dbReference type="EMBL" id="DS267809">
    <property type="protein sequence ID" value="EDN58550.1"/>
    <property type="molecule type" value="Genomic_DNA"/>
</dbReference>
<sequence>MDAVFPIAQREGGAYYTLSDFTKLFDQAKSGRYLIGQGYGWHSGIHLTSKMLPWGKGLRPIQAMLDGKIVAFRINPDYLTSTYQEQEFKYSNNFVLIEHEAVNPEDNEDVFKFYTLYMHLAPPSDIGANSSITTRYRLQEARNVRTFKHSDVPTNSGEKKQSMSKGTLLEYLYAEEKETHPYQIDKNTYKMIKCRVVENGKSASGSEKALLNKIVWFASGLNSDFDILEDSSAVLSEPVSEPKWMSDKAAMIRDGSVVSLLPLLFREGIKVSAGEDIGYMGLHEYSNDAIGTKKEDNRVHIEMFSFEEPPEFFKKQISPKNAEENPLVVLDGADSSGAVDMSNSFIQQLLESVTEDQVTDFSSFTARDAKVYLDGKRKHFERFIVKHPTDWHTESSQSLYESIHQTAKEALDIKCSAGFVTIEDYRNSPWRDQVMDSFDLFSQFELERADKFSWMQDLQGDLQLSDDKSLWHYWPFIPQTQGAFKFTLEMLQEVYPEVKDSKRDVLQGIVNELNDHMLFYKLDTPLRRTHFFAQLMQETGESLNMAEYTNYRISTLDTSEFNTARSRRYPLDHPKYAGKRYIDVHGIADKKNGKFVKKDGTSPTLDDKRILFNVMYGGRSEMKNGDFLTTDDGWIFRGRGLKQLTGRDNYERFNKWHLQNQSEWPLDVVDFLNTPELILEAKYATRSAAWFWLDIKGPERADKGANDKVVNEITRKVNRYTSNKSYRKRRENFKLLWENKVFN</sequence>
<dbReference type="Gene3D" id="1.10.530.10">
    <property type="match status" value="1"/>
</dbReference>
<accession>A0ABM9WYZ2</accession>
<dbReference type="Proteomes" id="UP000242664">
    <property type="component" value="Unassembled WGS sequence"/>
</dbReference>
<evidence type="ECO:0000313" key="2">
    <source>
        <dbReference type="Proteomes" id="UP000242664"/>
    </source>
</evidence>
<evidence type="ECO:0008006" key="3">
    <source>
        <dbReference type="Google" id="ProtNLM"/>
    </source>
</evidence>
<gene>
    <name evidence="1" type="ORF">VEx25_A0978</name>
</gene>